<sequence>MCDSSHTCLALSSICVPHSRVFSKILLDVAWYTTFLFGISRRIEYVSSVRHLYGACNILKNTSCSGGPSTINENELSSIVYLRADISS</sequence>
<evidence type="ECO:0000313" key="1">
    <source>
        <dbReference type="EMBL" id="KAJ4848884.1"/>
    </source>
</evidence>
<dbReference type="AlphaFoldDB" id="A0A9Q0GES9"/>
<proteinExistence type="predicted"/>
<protein>
    <submittedName>
        <fullName evidence="1">Uncharacterized protein</fullName>
    </submittedName>
</protein>
<dbReference type="EMBL" id="JAKUCV010000763">
    <property type="protein sequence ID" value="KAJ4848884.1"/>
    <property type="molecule type" value="Genomic_DNA"/>
</dbReference>
<keyword evidence="2" id="KW-1185">Reference proteome</keyword>
<accession>A0A9Q0GES9</accession>
<reference evidence="1" key="2">
    <citation type="journal article" date="2023" name="Plants (Basel)">
        <title>Annotation of the Turnera subulata (Passifloraceae) Draft Genome Reveals the S-Locus Evolved after the Divergence of Turneroideae from Passifloroideae in a Stepwise Manner.</title>
        <authorList>
            <person name="Henning P.M."/>
            <person name="Roalson E.H."/>
            <person name="Mir W."/>
            <person name="McCubbin A.G."/>
            <person name="Shore J.S."/>
        </authorList>
    </citation>
    <scope>NUCLEOTIDE SEQUENCE</scope>
    <source>
        <strain evidence="1">F60SS</strain>
    </source>
</reference>
<evidence type="ECO:0000313" key="2">
    <source>
        <dbReference type="Proteomes" id="UP001141552"/>
    </source>
</evidence>
<name>A0A9Q0GES9_9ROSI</name>
<reference evidence="1" key="1">
    <citation type="submission" date="2022-02" db="EMBL/GenBank/DDBJ databases">
        <authorList>
            <person name="Henning P.M."/>
            <person name="McCubbin A.G."/>
            <person name="Shore J.S."/>
        </authorList>
    </citation>
    <scope>NUCLEOTIDE SEQUENCE</scope>
    <source>
        <strain evidence="1">F60SS</strain>
        <tissue evidence="1">Leaves</tissue>
    </source>
</reference>
<dbReference type="Proteomes" id="UP001141552">
    <property type="component" value="Unassembled WGS sequence"/>
</dbReference>
<comment type="caution">
    <text evidence="1">The sequence shown here is derived from an EMBL/GenBank/DDBJ whole genome shotgun (WGS) entry which is preliminary data.</text>
</comment>
<gene>
    <name evidence="1" type="ORF">Tsubulata_042583</name>
</gene>
<organism evidence="1 2">
    <name type="scientific">Turnera subulata</name>
    <dbReference type="NCBI Taxonomy" id="218843"/>
    <lineage>
        <taxon>Eukaryota</taxon>
        <taxon>Viridiplantae</taxon>
        <taxon>Streptophyta</taxon>
        <taxon>Embryophyta</taxon>
        <taxon>Tracheophyta</taxon>
        <taxon>Spermatophyta</taxon>
        <taxon>Magnoliopsida</taxon>
        <taxon>eudicotyledons</taxon>
        <taxon>Gunneridae</taxon>
        <taxon>Pentapetalae</taxon>
        <taxon>rosids</taxon>
        <taxon>fabids</taxon>
        <taxon>Malpighiales</taxon>
        <taxon>Passifloraceae</taxon>
        <taxon>Turnera</taxon>
    </lineage>
</organism>